<evidence type="ECO:0000256" key="1">
    <source>
        <dbReference type="SAM" id="MobiDB-lite"/>
    </source>
</evidence>
<evidence type="ECO:0000313" key="4">
    <source>
        <dbReference type="Proteomes" id="UP000297966"/>
    </source>
</evidence>
<evidence type="ECO:0000259" key="2">
    <source>
        <dbReference type="Pfam" id="PF01569"/>
    </source>
</evidence>
<dbReference type="SUPFAM" id="SSF48317">
    <property type="entry name" value="Acid phosphatase/Vanadium-dependent haloperoxidase"/>
    <property type="match status" value="2"/>
</dbReference>
<feature type="compositionally biased region" description="Polar residues" evidence="1">
    <location>
        <begin position="267"/>
        <end position="278"/>
    </location>
</feature>
<organism evidence="3 4">
    <name type="scientific">Bradyrhizobium niftali</name>
    <dbReference type="NCBI Taxonomy" id="2560055"/>
    <lineage>
        <taxon>Bacteria</taxon>
        <taxon>Pseudomonadati</taxon>
        <taxon>Pseudomonadota</taxon>
        <taxon>Alphaproteobacteria</taxon>
        <taxon>Hyphomicrobiales</taxon>
        <taxon>Nitrobacteraceae</taxon>
        <taxon>Bradyrhizobium</taxon>
    </lineage>
</organism>
<dbReference type="InterPro" id="IPR052559">
    <property type="entry name" value="V-haloperoxidase"/>
</dbReference>
<sequence>MQRVPVHEVSHWRLAGGGKQRSTTSSAKNINAFGLMPVLHGGSQMTPLSRSLAGSVAAGWLVVAASGGLVEAAGEQPTWILSSVGDLKTAPPPTGEAAAGELTALRTMVANRDASEIAQARWWDVGGPVYRWNEIAVREMLTRSVTVPLAPRNLALIHAAIHDAVVSALANKKTYARQRPFAVDPQIAGVLPVQSSGSYPSDFGAAAGAASEVLAYLFATDADRFRKLAMEAAQSRVIAGLEYPSDAEAGLDLGRQVAARAIERASQDGSDQKWTGTVPSGPGRWQGTNPINPATATWKSWSLKTPDEFRPPPPPDYDSATALAELAELKSFTRTPRTNSIAVYWETFGGVRSFQLWNEHTGRKVLEYGLSQDPAAATYAFAAMNIAMHDSCIACWDAKYAYWRIRPSQLDPELKTLFPPPNHPSYPAAHGCISTAAAVVLAHLFPGDADTLLAIGKEAADARMYAGIHYRSDIDAGQALGRAVAEKVLARASGR</sequence>
<feature type="domain" description="Phosphatidic acid phosphatase type 2/haloperoxidase" evidence="2">
    <location>
        <begin position="397"/>
        <end position="485"/>
    </location>
</feature>
<keyword evidence="4" id="KW-1185">Reference proteome</keyword>
<dbReference type="CDD" id="cd03380">
    <property type="entry name" value="PAP2_like_1"/>
    <property type="match status" value="2"/>
</dbReference>
<name>A0A4Y9LPY4_9BRAD</name>
<feature type="compositionally biased region" description="Basic and acidic residues" evidence="1">
    <location>
        <begin position="1"/>
        <end position="11"/>
    </location>
</feature>
<feature type="region of interest" description="Disordered" evidence="1">
    <location>
        <begin position="264"/>
        <end position="290"/>
    </location>
</feature>
<dbReference type="InterPro" id="IPR000326">
    <property type="entry name" value="PAP2/HPO"/>
</dbReference>
<dbReference type="Pfam" id="PF01569">
    <property type="entry name" value="PAP2"/>
    <property type="match status" value="2"/>
</dbReference>
<dbReference type="RefSeq" id="WP_135176423.1">
    <property type="nucleotide sequence ID" value="NZ_SPQT01000015.1"/>
</dbReference>
<dbReference type="GO" id="GO:0004601">
    <property type="term" value="F:peroxidase activity"/>
    <property type="evidence" value="ECO:0007669"/>
    <property type="project" value="InterPro"/>
</dbReference>
<dbReference type="OrthoDB" id="9780507at2"/>
<accession>A0A4Y9LPY4</accession>
<dbReference type="EMBL" id="SPQT01000015">
    <property type="protein sequence ID" value="TFV45355.1"/>
    <property type="molecule type" value="Genomic_DNA"/>
</dbReference>
<gene>
    <name evidence="3" type="ORF">E4K65_25200</name>
</gene>
<evidence type="ECO:0000313" key="3">
    <source>
        <dbReference type="EMBL" id="TFV45355.1"/>
    </source>
</evidence>
<dbReference type="InterPro" id="IPR016119">
    <property type="entry name" value="Br/Cl_peroxidase_C"/>
</dbReference>
<dbReference type="Gene3D" id="1.10.606.10">
    <property type="entry name" value="Vanadium-containing Chloroperoxidase, domain 2"/>
    <property type="match status" value="1"/>
</dbReference>
<feature type="region of interest" description="Disordered" evidence="1">
    <location>
        <begin position="1"/>
        <end position="25"/>
    </location>
</feature>
<dbReference type="Proteomes" id="UP000297966">
    <property type="component" value="Unassembled WGS sequence"/>
</dbReference>
<dbReference type="PANTHER" id="PTHR34599:SF1">
    <property type="entry name" value="PHOSPHATIDIC ACID PHOSPHATASE TYPE 2_HALOPEROXIDASE DOMAIN-CONTAINING PROTEIN"/>
    <property type="match status" value="1"/>
</dbReference>
<protein>
    <submittedName>
        <fullName evidence="3">Phosphatase PAP2 family protein</fullName>
    </submittedName>
</protein>
<dbReference type="AlphaFoldDB" id="A0A4Y9LPY4"/>
<feature type="domain" description="Phosphatidic acid phosphatase type 2/haloperoxidase" evidence="2">
    <location>
        <begin position="160"/>
        <end position="259"/>
    </location>
</feature>
<proteinExistence type="predicted"/>
<comment type="caution">
    <text evidence="3">The sequence shown here is derived from an EMBL/GenBank/DDBJ whole genome shotgun (WGS) entry which is preliminary data.</text>
</comment>
<dbReference type="PANTHER" id="PTHR34599">
    <property type="entry name" value="PEROXIDASE-RELATED"/>
    <property type="match status" value="1"/>
</dbReference>
<reference evidence="3 4" key="1">
    <citation type="submission" date="2019-03" db="EMBL/GenBank/DDBJ databases">
        <title>Bradyrhizobium diversity isolated from nodules of Chamaecrista fasciculata.</title>
        <authorList>
            <person name="Klepa M.S."/>
            <person name="Urquiaga M.O."/>
            <person name="Hungria M."/>
            <person name="Delamuta J.R."/>
        </authorList>
    </citation>
    <scope>NUCLEOTIDE SEQUENCE [LARGE SCALE GENOMIC DNA]</scope>
    <source>
        <strain evidence="3 4">CNPSo 3448</strain>
    </source>
</reference>
<dbReference type="Gene3D" id="1.20.144.10">
    <property type="entry name" value="Phosphatidic acid phosphatase type 2/haloperoxidase"/>
    <property type="match status" value="1"/>
</dbReference>
<dbReference type="InterPro" id="IPR036938">
    <property type="entry name" value="PAP2/HPO_sf"/>
</dbReference>